<dbReference type="RefSeq" id="WP_008871822.1">
    <property type="nucleotide sequence ID" value="NZ_ACJN02000005.1"/>
</dbReference>
<name>D6SUW7_9BACT</name>
<dbReference type="Proteomes" id="UP000005496">
    <property type="component" value="Unassembled WGS sequence"/>
</dbReference>
<comment type="caution">
    <text evidence="2">The sequence shown here is derived from an EMBL/GenBank/DDBJ whole genome shotgun (WGS) entry which is preliminary data.</text>
</comment>
<keyword evidence="1" id="KW-0732">Signal</keyword>
<evidence type="ECO:0000313" key="3">
    <source>
        <dbReference type="Proteomes" id="UP000005496"/>
    </source>
</evidence>
<reference evidence="2" key="1">
    <citation type="submission" date="2010-05" db="EMBL/GenBank/DDBJ databases">
        <title>The draft genome of Desulfonatronospira thiodismutans ASO3-1.</title>
        <authorList>
            <consortium name="US DOE Joint Genome Institute (JGI-PGF)"/>
            <person name="Lucas S."/>
            <person name="Copeland A."/>
            <person name="Lapidus A."/>
            <person name="Cheng J.-F."/>
            <person name="Bruce D."/>
            <person name="Goodwin L."/>
            <person name="Pitluck S."/>
            <person name="Chertkov O."/>
            <person name="Brettin T."/>
            <person name="Detter J.C."/>
            <person name="Han C."/>
            <person name="Land M.L."/>
            <person name="Hauser L."/>
            <person name="Kyrpides N."/>
            <person name="Mikhailova N."/>
            <person name="Muyzer G."/>
            <person name="Woyke T."/>
        </authorList>
    </citation>
    <scope>NUCLEOTIDE SEQUENCE [LARGE SCALE GENOMIC DNA]</scope>
    <source>
        <strain evidence="2">ASO3-1</strain>
    </source>
</reference>
<evidence type="ECO:0000313" key="2">
    <source>
        <dbReference type="EMBL" id="EFI32723.1"/>
    </source>
</evidence>
<evidence type="ECO:0008006" key="4">
    <source>
        <dbReference type="Google" id="ProtNLM"/>
    </source>
</evidence>
<sequence>MTKRSKALCNKAYLVPTLPVFMAILAVMLSTTVANAQRAPEDLLNQNTYTEESYSIETYNFAETGGNAYFMLQVKNPRYEHFQLEFDMSHSIISMLPASEIMPGSKDKAAWELIKDGGVLVAEEVLPPVLSAAEIMDEFFEELDRRRDVEADNFELRNIPQGDSVMYFVWTSGDDPLNVWYSAEYARSGEETISRSRGTVPMSADRKIR</sequence>
<accession>D6SUW7</accession>
<gene>
    <name evidence="2" type="ORF">Dthio_PD0006</name>
</gene>
<keyword evidence="3" id="KW-1185">Reference proteome</keyword>
<feature type="chain" id="PRO_5003088209" description="DUF4412 domain-containing protein" evidence="1">
    <location>
        <begin position="37"/>
        <end position="209"/>
    </location>
</feature>
<dbReference type="AlphaFoldDB" id="D6SUW7"/>
<protein>
    <recommendedName>
        <fullName evidence="4">DUF4412 domain-containing protein</fullName>
    </recommendedName>
</protein>
<dbReference type="EMBL" id="ACJN02000005">
    <property type="protein sequence ID" value="EFI32723.1"/>
    <property type="molecule type" value="Genomic_DNA"/>
</dbReference>
<organism evidence="2 3">
    <name type="scientific">Desulfonatronospira thiodismutans ASO3-1</name>
    <dbReference type="NCBI Taxonomy" id="555779"/>
    <lineage>
        <taxon>Bacteria</taxon>
        <taxon>Pseudomonadati</taxon>
        <taxon>Thermodesulfobacteriota</taxon>
        <taxon>Desulfovibrionia</taxon>
        <taxon>Desulfovibrionales</taxon>
        <taxon>Desulfonatronovibrionaceae</taxon>
        <taxon>Desulfonatronospira</taxon>
    </lineage>
</organism>
<proteinExistence type="predicted"/>
<feature type="signal peptide" evidence="1">
    <location>
        <begin position="1"/>
        <end position="36"/>
    </location>
</feature>
<evidence type="ECO:0000256" key="1">
    <source>
        <dbReference type="SAM" id="SignalP"/>
    </source>
</evidence>